<gene>
    <name evidence="6" type="ORF">FNA67_02345</name>
</gene>
<dbReference type="RefSeq" id="WP_147654916.1">
    <property type="nucleotide sequence ID" value="NZ_BMFM01000001.1"/>
</dbReference>
<dbReference type="InterPro" id="IPR044527">
    <property type="entry name" value="NrtA/CpmA_ABC-bd_dom"/>
</dbReference>
<evidence type="ECO:0000256" key="3">
    <source>
        <dbReference type="ARBA" id="ARBA00022475"/>
    </source>
</evidence>
<evidence type="ECO:0000256" key="1">
    <source>
        <dbReference type="ARBA" id="ARBA00004308"/>
    </source>
</evidence>
<evidence type="ECO:0000256" key="5">
    <source>
        <dbReference type="ARBA" id="ARBA00023136"/>
    </source>
</evidence>
<dbReference type="Gene3D" id="3.40.190.10">
    <property type="entry name" value="Periplasmic binding protein-like II"/>
    <property type="match status" value="2"/>
</dbReference>
<evidence type="ECO:0000256" key="4">
    <source>
        <dbReference type="ARBA" id="ARBA00022519"/>
    </source>
</evidence>
<dbReference type="Proteomes" id="UP000321062">
    <property type="component" value="Chromosome"/>
</dbReference>
<dbReference type="OrthoDB" id="570524at2"/>
<proteinExistence type="predicted"/>
<dbReference type="EMBL" id="CP041690">
    <property type="protein sequence ID" value="QEE19085.1"/>
    <property type="molecule type" value="Genomic_DNA"/>
</dbReference>
<keyword evidence="2" id="KW-0813">Transport</keyword>
<dbReference type="Pfam" id="PF13379">
    <property type="entry name" value="NMT1_2"/>
    <property type="match status" value="1"/>
</dbReference>
<sequence length="406" mass="43931">MGLTKITVGFVPLLDSAVLVAAQEMGFAEAEGLTLKLVRESSWANIRDRVAIGHFDAAHMLGPMPLSANLGLTPLDVPLIAPMALGLGGNAITVSNALWEQMLAAGAPSDGSARGTGEALRRVVAERAEQNLPSLRFGVVHRESGHNYELRYWLAASGIDPDRDVEILIVPPPFQPDALAARRTDAYCVGEPFNSVAVARGIGRVVTTKSAIWRLSPEKVLGTRAQWANRYPEQLAALIRALTRAARWCGDPDNLPTLAEILARDDRLGLPADLLLRPLSGRLLFGPGEEHEVKEFFVPFQRAANFPWISHAMWFYSQMVRWGQVEHTPENAAKARASYRPDLFRAALAGQGIAVPSANAKVEGALSEPTVVGAAGGTLTLGPDGFFDGTRFDPDKLDDYIMSQKQ</sequence>
<reference evidence="6 7" key="1">
    <citation type="journal article" date="2015" name="Int. J. Syst. Evol. Microbiol.">
        <title>Youhaiella tibetensis gen. nov., sp. nov., isolated from subsurface sediment.</title>
        <authorList>
            <person name="Wang Y.X."/>
            <person name="Huang F.Q."/>
            <person name="Nogi Y."/>
            <person name="Pang S.J."/>
            <person name="Wang P.K."/>
            <person name="Lv J."/>
        </authorList>
    </citation>
    <scope>NUCLEOTIDE SEQUENCE [LARGE SCALE GENOMIC DNA]</scope>
    <source>
        <strain evidence="7">fig4</strain>
    </source>
</reference>
<protein>
    <submittedName>
        <fullName evidence="6">ABC transporter substrate-binding protein</fullName>
    </submittedName>
</protein>
<evidence type="ECO:0000313" key="6">
    <source>
        <dbReference type="EMBL" id="QEE19085.1"/>
    </source>
</evidence>
<keyword evidence="4" id="KW-0997">Cell inner membrane</keyword>
<organism evidence="6 7">
    <name type="scientific">Paradevosia tibetensis</name>
    <dbReference type="NCBI Taxonomy" id="1447062"/>
    <lineage>
        <taxon>Bacteria</taxon>
        <taxon>Pseudomonadati</taxon>
        <taxon>Pseudomonadota</taxon>
        <taxon>Alphaproteobacteria</taxon>
        <taxon>Hyphomicrobiales</taxon>
        <taxon>Devosiaceae</taxon>
        <taxon>Paradevosia</taxon>
    </lineage>
</organism>
<evidence type="ECO:0000256" key="2">
    <source>
        <dbReference type="ARBA" id="ARBA00022448"/>
    </source>
</evidence>
<dbReference type="SUPFAM" id="SSF53850">
    <property type="entry name" value="Periplasmic binding protein-like II"/>
    <property type="match status" value="1"/>
</dbReference>
<dbReference type="AlphaFoldDB" id="A0A5B9DJM6"/>
<evidence type="ECO:0000313" key="7">
    <source>
        <dbReference type="Proteomes" id="UP000321062"/>
    </source>
</evidence>
<dbReference type="PANTHER" id="PTHR30024">
    <property type="entry name" value="ALIPHATIC SULFONATES-BINDING PROTEIN-RELATED"/>
    <property type="match status" value="1"/>
</dbReference>
<keyword evidence="7" id="KW-1185">Reference proteome</keyword>
<dbReference type="KEGG" id="yti:FNA67_02345"/>
<accession>A0A5B9DJM6</accession>
<keyword evidence="5" id="KW-0472">Membrane</keyword>
<name>A0A5B9DJM6_9HYPH</name>
<comment type="subcellular location">
    <subcellularLocation>
        <location evidence="1">Endomembrane system</location>
    </subcellularLocation>
</comment>
<dbReference type="CDD" id="cd13553">
    <property type="entry name" value="PBP2_NrtA_CpmA_like"/>
    <property type="match status" value="1"/>
</dbReference>
<dbReference type="GO" id="GO:0012505">
    <property type="term" value="C:endomembrane system"/>
    <property type="evidence" value="ECO:0007669"/>
    <property type="project" value="UniProtKB-SubCell"/>
</dbReference>
<dbReference type="PANTHER" id="PTHR30024:SF43">
    <property type="entry name" value="BLL4572 PROTEIN"/>
    <property type="match status" value="1"/>
</dbReference>
<keyword evidence="3" id="KW-1003">Cell membrane</keyword>